<accession>A0A6N9H4J6</accession>
<comment type="caution">
    <text evidence="8">The sequence shown here is derived from an EMBL/GenBank/DDBJ whole genome shotgun (WGS) entry which is preliminary data.</text>
</comment>
<feature type="transmembrane region" description="Helical" evidence="6">
    <location>
        <begin position="134"/>
        <end position="152"/>
    </location>
</feature>
<proteinExistence type="inferred from homology"/>
<feature type="transmembrane region" description="Helical" evidence="6">
    <location>
        <begin position="250"/>
        <end position="268"/>
    </location>
</feature>
<keyword evidence="3 6" id="KW-0812">Transmembrane</keyword>
<evidence type="ECO:0000256" key="2">
    <source>
        <dbReference type="ARBA" id="ARBA00007362"/>
    </source>
</evidence>
<dbReference type="InterPro" id="IPR050638">
    <property type="entry name" value="AA-Vitamin_Transporters"/>
</dbReference>
<name>A0A6N9H4J6_9MICO</name>
<dbReference type="PANTHER" id="PTHR32322">
    <property type="entry name" value="INNER MEMBRANE TRANSPORTER"/>
    <property type="match status" value="1"/>
</dbReference>
<protein>
    <submittedName>
        <fullName evidence="8">EamA family transporter</fullName>
    </submittedName>
</protein>
<dbReference type="InterPro" id="IPR000620">
    <property type="entry name" value="EamA_dom"/>
</dbReference>
<evidence type="ECO:0000259" key="7">
    <source>
        <dbReference type="Pfam" id="PF00892"/>
    </source>
</evidence>
<feature type="transmembrane region" description="Helical" evidence="6">
    <location>
        <begin position="26"/>
        <end position="44"/>
    </location>
</feature>
<dbReference type="AlphaFoldDB" id="A0A6N9H4J6"/>
<feature type="transmembrane region" description="Helical" evidence="6">
    <location>
        <begin position="194"/>
        <end position="212"/>
    </location>
</feature>
<gene>
    <name evidence="8" type="ORF">GSY69_02365</name>
</gene>
<dbReference type="EMBL" id="WWEQ01000006">
    <property type="protein sequence ID" value="MYM18853.1"/>
    <property type="molecule type" value="Genomic_DNA"/>
</dbReference>
<evidence type="ECO:0000256" key="4">
    <source>
        <dbReference type="ARBA" id="ARBA00022989"/>
    </source>
</evidence>
<feature type="transmembrane region" description="Helical" evidence="6">
    <location>
        <begin position="56"/>
        <end position="76"/>
    </location>
</feature>
<keyword evidence="4 6" id="KW-1133">Transmembrane helix</keyword>
<evidence type="ECO:0000256" key="3">
    <source>
        <dbReference type="ARBA" id="ARBA00022692"/>
    </source>
</evidence>
<dbReference type="InterPro" id="IPR037185">
    <property type="entry name" value="EmrE-like"/>
</dbReference>
<organism evidence="8 9">
    <name type="scientific">Brevibacterium rongguiense</name>
    <dbReference type="NCBI Taxonomy" id="2695267"/>
    <lineage>
        <taxon>Bacteria</taxon>
        <taxon>Bacillati</taxon>
        <taxon>Actinomycetota</taxon>
        <taxon>Actinomycetes</taxon>
        <taxon>Micrococcales</taxon>
        <taxon>Brevibacteriaceae</taxon>
        <taxon>Brevibacterium</taxon>
    </lineage>
</organism>
<reference evidence="8 9" key="1">
    <citation type="submission" date="2020-01" db="EMBL/GenBank/DDBJ databases">
        <authorList>
            <person name="Deng T."/>
        </authorList>
    </citation>
    <scope>NUCLEOTIDE SEQUENCE [LARGE SCALE GENOMIC DNA]</scope>
    <source>
        <strain evidence="8 9">5221</strain>
    </source>
</reference>
<keyword evidence="9" id="KW-1185">Reference proteome</keyword>
<evidence type="ECO:0000313" key="9">
    <source>
        <dbReference type="Proteomes" id="UP000469215"/>
    </source>
</evidence>
<feature type="transmembrane region" description="Helical" evidence="6">
    <location>
        <begin position="159"/>
        <end position="182"/>
    </location>
</feature>
<evidence type="ECO:0000256" key="1">
    <source>
        <dbReference type="ARBA" id="ARBA00004141"/>
    </source>
</evidence>
<feature type="transmembrane region" description="Helical" evidence="6">
    <location>
        <begin position="107"/>
        <end position="122"/>
    </location>
</feature>
<dbReference type="GO" id="GO:0016020">
    <property type="term" value="C:membrane"/>
    <property type="evidence" value="ECO:0007669"/>
    <property type="project" value="UniProtKB-SubCell"/>
</dbReference>
<evidence type="ECO:0000256" key="6">
    <source>
        <dbReference type="SAM" id="Phobius"/>
    </source>
</evidence>
<dbReference type="PANTHER" id="PTHR32322:SF2">
    <property type="entry name" value="EAMA DOMAIN-CONTAINING PROTEIN"/>
    <property type="match status" value="1"/>
</dbReference>
<dbReference type="Proteomes" id="UP000469215">
    <property type="component" value="Unassembled WGS sequence"/>
</dbReference>
<comment type="subcellular location">
    <subcellularLocation>
        <location evidence="1">Membrane</location>
        <topology evidence="1">Multi-pass membrane protein</topology>
    </subcellularLocation>
</comment>
<feature type="domain" description="EamA" evidence="7">
    <location>
        <begin position="134"/>
        <end position="263"/>
    </location>
</feature>
<sequence>MVVGSCVSLQFGSAFATMIFPALGTWGTTALRLSIAALVLLAVCRPNLRAWTRSQWAAVLCFGAALAGMNGFFYAAIARIPIGIAVCIEFLGPLALAAVLSRRWKDTVWTGLALAGIGLFFVDDLVGDQPLDRLGVLCVLVAAGFWALYILTSERVGRLVPGTGGLAGALAVGAVLMLPFGAQTVPPIIAQPGLLVPALATAALASLIPYSLEFAALRRLPKPVFGVLLSLEPVVASFAGLLLLGQGITALGVCAIALVVLASARSTLSARRRR</sequence>
<comment type="similarity">
    <text evidence="2">Belongs to the EamA transporter family.</text>
</comment>
<feature type="transmembrane region" description="Helical" evidence="6">
    <location>
        <begin position="82"/>
        <end position="100"/>
    </location>
</feature>
<keyword evidence="5 6" id="KW-0472">Membrane</keyword>
<dbReference type="SUPFAM" id="SSF103481">
    <property type="entry name" value="Multidrug resistance efflux transporter EmrE"/>
    <property type="match status" value="2"/>
</dbReference>
<dbReference type="Pfam" id="PF00892">
    <property type="entry name" value="EamA"/>
    <property type="match status" value="1"/>
</dbReference>
<feature type="transmembrane region" description="Helical" evidence="6">
    <location>
        <begin position="224"/>
        <end position="244"/>
    </location>
</feature>
<evidence type="ECO:0000256" key="5">
    <source>
        <dbReference type="ARBA" id="ARBA00023136"/>
    </source>
</evidence>
<evidence type="ECO:0000313" key="8">
    <source>
        <dbReference type="EMBL" id="MYM18853.1"/>
    </source>
</evidence>